<dbReference type="GO" id="GO:0031640">
    <property type="term" value="P:killing of cells of another organism"/>
    <property type="evidence" value="ECO:0007669"/>
    <property type="project" value="UniProtKB-KW"/>
</dbReference>
<evidence type="ECO:0000256" key="5">
    <source>
        <dbReference type="ARBA" id="ARBA00023200"/>
    </source>
</evidence>
<dbReference type="InterPro" id="IPR023347">
    <property type="entry name" value="Lysozyme_dom_sf"/>
</dbReference>
<evidence type="ECO:0000256" key="1">
    <source>
        <dbReference type="ARBA" id="ARBA00000632"/>
    </source>
</evidence>
<dbReference type="CDD" id="cd00737">
    <property type="entry name" value="lyz_endolysin_autolysin"/>
    <property type="match status" value="1"/>
</dbReference>
<dbReference type="Gene3D" id="1.10.530.40">
    <property type="match status" value="1"/>
</dbReference>
<dbReference type="HAMAP" id="MF_04110">
    <property type="entry name" value="ENDOLYSIN_T4"/>
    <property type="match status" value="1"/>
</dbReference>
<evidence type="ECO:0000313" key="9">
    <source>
        <dbReference type="Proteomes" id="UP000033731"/>
    </source>
</evidence>
<dbReference type="InterPro" id="IPR023346">
    <property type="entry name" value="Lysozyme-like_dom_sf"/>
</dbReference>
<accession>A0A0F4VPC6</accession>
<keyword evidence="6 7" id="KW-0326">Glycosidase</keyword>
<reference evidence="8 9" key="1">
    <citation type="journal article" date="2015" name="Phytopathology">
        <title>Genomes of Candidatus Liberibacter solanacearum haplotype A from New Zealand and the USA suggest significant genome plasticity in the species.</title>
        <authorList>
            <person name="Thompson S.M."/>
            <person name="Johnson C.P."/>
            <person name="Lu A.Y."/>
            <person name="Frampton R.A."/>
            <person name="Sullivan K.L."/>
            <person name="Fiers M.W."/>
            <person name="Crowhurst R.N."/>
            <person name="Pitman A.R."/>
            <person name="Scott I."/>
            <person name="Gudmestad N.C."/>
            <person name="Smith G.R."/>
        </authorList>
    </citation>
    <scope>NUCLEOTIDE SEQUENCE [LARGE SCALE GENOMIC DNA]</scope>
    <source>
        <strain evidence="8 9">LsoNZ1</strain>
    </source>
</reference>
<name>A0A0F4VPC6_9HYPH</name>
<dbReference type="SUPFAM" id="SSF53955">
    <property type="entry name" value="Lysozyme-like"/>
    <property type="match status" value="1"/>
</dbReference>
<keyword evidence="5" id="KW-1035">Host cytoplasm</keyword>
<keyword evidence="4 7" id="KW-0378">Hydrolase</keyword>
<organism evidence="8 9">
    <name type="scientific">Candidatus Liberibacter solanacearum</name>
    <dbReference type="NCBI Taxonomy" id="556287"/>
    <lineage>
        <taxon>Bacteria</taxon>
        <taxon>Pseudomonadati</taxon>
        <taxon>Pseudomonadota</taxon>
        <taxon>Alphaproteobacteria</taxon>
        <taxon>Hyphomicrobiales</taxon>
        <taxon>Rhizobiaceae</taxon>
        <taxon>Liberibacter</taxon>
    </lineage>
</organism>
<dbReference type="InterPro" id="IPR034690">
    <property type="entry name" value="Endolysin_T4_type"/>
</dbReference>
<dbReference type="GO" id="GO:0009253">
    <property type="term" value="P:peptidoglycan catabolic process"/>
    <property type="evidence" value="ECO:0007669"/>
    <property type="project" value="InterPro"/>
</dbReference>
<evidence type="ECO:0000256" key="4">
    <source>
        <dbReference type="ARBA" id="ARBA00022801"/>
    </source>
</evidence>
<dbReference type="GO" id="GO:0016998">
    <property type="term" value="P:cell wall macromolecule catabolic process"/>
    <property type="evidence" value="ECO:0007669"/>
    <property type="project" value="InterPro"/>
</dbReference>
<dbReference type="GO" id="GO:0003796">
    <property type="term" value="F:lysozyme activity"/>
    <property type="evidence" value="ECO:0007669"/>
    <property type="project" value="UniProtKB-EC"/>
</dbReference>
<dbReference type="GeneID" id="96885694"/>
<evidence type="ECO:0000256" key="7">
    <source>
        <dbReference type="RuleBase" id="RU003788"/>
    </source>
</evidence>
<dbReference type="InterPro" id="IPR002196">
    <property type="entry name" value="Glyco_hydro_24"/>
</dbReference>
<keyword evidence="3 7" id="KW-0081">Bacteriolytic enzyme</keyword>
<comment type="similarity">
    <text evidence="7">Belongs to the glycosyl hydrolase 24 family.</text>
</comment>
<sequence length="149" mass="16931">MPHLLIDLVKGFEGLRLKAYRCSAGIWTIGYGHTGNDVFENLAITEKQANDLLKWDVSKCLSQVFTVSPILINAGENRISAIGDFVFNLGIGRYRNSTLRKRVDREDWINASHEICKWVFAGGKKLKGLVIRREIEADLLLKSEIKTRR</sequence>
<dbReference type="Proteomes" id="UP000033731">
    <property type="component" value="Unassembled WGS sequence"/>
</dbReference>
<proteinExistence type="inferred from homology"/>
<dbReference type="PATRIC" id="fig|556287.9.peg.145"/>
<gene>
    <name evidence="8" type="ORF">DJ66_0139</name>
</gene>
<keyword evidence="9" id="KW-1185">Reference proteome</keyword>
<evidence type="ECO:0000256" key="2">
    <source>
        <dbReference type="ARBA" id="ARBA00022529"/>
    </source>
</evidence>
<dbReference type="RefSeq" id="WP_013461579.1">
    <property type="nucleotide sequence ID" value="NZ_JMTK01000001.1"/>
</dbReference>
<dbReference type="EMBL" id="JMTK01000001">
    <property type="protein sequence ID" value="KJZ82532.1"/>
    <property type="molecule type" value="Genomic_DNA"/>
</dbReference>
<evidence type="ECO:0000256" key="6">
    <source>
        <dbReference type="ARBA" id="ARBA00023295"/>
    </source>
</evidence>
<keyword evidence="2 7" id="KW-0929">Antimicrobial</keyword>
<dbReference type="InterPro" id="IPR051018">
    <property type="entry name" value="Bacteriophage_GH24"/>
</dbReference>
<dbReference type="GO" id="GO:0042742">
    <property type="term" value="P:defense response to bacterium"/>
    <property type="evidence" value="ECO:0007669"/>
    <property type="project" value="UniProtKB-KW"/>
</dbReference>
<dbReference type="EC" id="3.2.1.17" evidence="7"/>
<evidence type="ECO:0000313" key="8">
    <source>
        <dbReference type="EMBL" id="KJZ82532.1"/>
    </source>
</evidence>
<dbReference type="PANTHER" id="PTHR38107">
    <property type="match status" value="1"/>
</dbReference>
<protein>
    <recommendedName>
        <fullName evidence="7">Lysozyme</fullName>
        <ecNumber evidence="7">3.2.1.17</ecNumber>
    </recommendedName>
</protein>
<comment type="catalytic activity">
    <reaction evidence="1 7">
        <text>Hydrolysis of (1-&gt;4)-beta-linkages between N-acetylmuramic acid and N-acetyl-D-glucosamine residues in a peptidoglycan and between N-acetyl-D-glucosamine residues in chitodextrins.</text>
        <dbReference type="EC" id="3.2.1.17"/>
    </reaction>
</comment>
<dbReference type="InterPro" id="IPR033907">
    <property type="entry name" value="Endolysin_autolysin"/>
</dbReference>
<dbReference type="PANTHER" id="PTHR38107:SF3">
    <property type="entry name" value="LYSOZYME RRRD-RELATED"/>
    <property type="match status" value="1"/>
</dbReference>
<evidence type="ECO:0000256" key="3">
    <source>
        <dbReference type="ARBA" id="ARBA00022638"/>
    </source>
</evidence>
<comment type="caution">
    <text evidence="8">The sequence shown here is derived from an EMBL/GenBank/DDBJ whole genome shotgun (WGS) entry which is preliminary data.</text>
</comment>
<dbReference type="Pfam" id="PF00959">
    <property type="entry name" value="Phage_lysozyme"/>
    <property type="match status" value="1"/>
</dbReference>
<dbReference type="AlphaFoldDB" id="A0A0F4VPC6"/>